<gene>
    <name evidence="1" type="ORF">K3136_04450</name>
</gene>
<protein>
    <submittedName>
        <fullName evidence="1">S1 family peptidase</fullName>
    </submittedName>
</protein>
<evidence type="ECO:0000313" key="2">
    <source>
        <dbReference type="Proteomes" id="UP000824321"/>
    </source>
</evidence>
<dbReference type="RefSeq" id="WP_221431693.1">
    <property type="nucleotide sequence ID" value="NZ_CP081294.1"/>
</dbReference>
<dbReference type="InterPro" id="IPR009003">
    <property type="entry name" value="Peptidase_S1_PA"/>
</dbReference>
<dbReference type="Gene3D" id="2.40.10.10">
    <property type="entry name" value="Trypsin-like serine proteases"/>
    <property type="match status" value="2"/>
</dbReference>
<evidence type="ECO:0000313" key="1">
    <source>
        <dbReference type="EMBL" id="QZD95968.1"/>
    </source>
</evidence>
<proteinExistence type="predicted"/>
<dbReference type="InterPro" id="IPR043504">
    <property type="entry name" value="Peptidase_S1_PA_chymotrypsin"/>
</dbReference>
<sequence>MRTQAVLPELQNRLESAFPDNFARLTFAGPAKIIAHFDSAPDQSEFRRATAGLPASIQFEVGEARYSAREAAKIENGIRATTRSFPEINSIAFDPVDGVIYVNDKEDAQIEAALRGAIPIDELKIIFRPEMAITLSENAISGSTWNAETGSHSQCTIGLSVIDSSGTKYTTTAGHCNDDTARHEFNIYQDRAYGEPGGSRLNFISQRLDLGMDIQWHTLRETDDAIRAYYWDGSQSVPIKARGSGAPTYGQTFCKFGRKTSWTCGTVGSRVWRYGGYMYYLTEPNGKTIVRPGDSGAGVVQGNTGWGWVHGQSGTGSGSSTLVFMIVQEIYDHTDLRILGCSTC</sequence>
<accession>A0ABX9A7S9</accession>
<dbReference type="SUPFAM" id="SSF50494">
    <property type="entry name" value="Trypsin-like serine proteases"/>
    <property type="match status" value="1"/>
</dbReference>
<name>A0ABX9A7S9_9SPHN</name>
<dbReference type="CDD" id="cd21112">
    <property type="entry name" value="alphaLP-like"/>
    <property type="match status" value="1"/>
</dbReference>
<keyword evidence="2" id="KW-1185">Reference proteome</keyword>
<dbReference type="Proteomes" id="UP000824321">
    <property type="component" value="Chromosome"/>
</dbReference>
<reference evidence="1 2" key="1">
    <citation type="submission" date="2021-08" db="EMBL/GenBank/DDBJ databases">
        <title>Comparative Genomics Analysis of the Genus Qipengyuania Reveals Extensive Genetic Diversity and Metabolic Versatility, Including the Description of Fifteen Novel Species.</title>
        <authorList>
            <person name="Liu Y."/>
        </authorList>
    </citation>
    <scope>NUCLEOTIDE SEQUENCE [LARGE SCALE GENOMIC DNA]</scope>
    <source>
        <strain evidence="1 2">1NDH1</strain>
    </source>
</reference>
<dbReference type="EMBL" id="CP081294">
    <property type="protein sequence ID" value="QZD95968.1"/>
    <property type="molecule type" value="Genomic_DNA"/>
</dbReference>
<organism evidence="1 2">
    <name type="scientific">Qipengyuania gelatinilytica</name>
    <dbReference type="NCBI Taxonomy" id="2867231"/>
    <lineage>
        <taxon>Bacteria</taxon>
        <taxon>Pseudomonadati</taxon>
        <taxon>Pseudomonadota</taxon>
        <taxon>Alphaproteobacteria</taxon>
        <taxon>Sphingomonadales</taxon>
        <taxon>Erythrobacteraceae</taxon>
        <taxon>Qipengyuania</taxon>
    </lineage>
</organism>